<sequence>MRRLLVTTLVLLVVVGGGLYAMDRVSANYAESQVAKQVSNEVAARKLTSQAPAVEVGGFPFLTQVIGGRYEQITINLRDLSNGQLTLPLLTIVATDVDAPLDKVRAGEGPITASKVTGESTVPWSAIVTAVGAKGLVLSGDDSGKVHVSGAVTLGGLSVPLTGGGTASVSNGRVRFAITELTTTDANVTDTIQGLIDQYKSRLSYEFSVPKLPYDLKLTEVRATVGGVRISGVAVNVPLVT</sequence>
<dbReference type="InterPro" id="IPR021373">
    <property type="entry name" value="DUF2993"/>
</dbReference>
<accession>A0A841BUP2</accession>
<dbReference type="Pfam" id="PF11209">
    <property type="entry name" value="LmeA"/>
    <property type="match status" value="1"/>
</dbReference>
<dbReference type="RefSeq" id="WP_184838144.1">
    <property type="nucleotide sequence ID" value="NZ_JACHMN010000002.1"/>
</dbReference>
<evidence type="ECO:0000313" key="1">
    <source>
        <dbReference type="EMBL" id="MBB5870633.1"/>
    </source>
</evidence>
<organism evidence="1 2">
    <name type="scientific">Allocatelliglobosispora scoriae</name>
    <dbReference type="NCBI Taxonomy" id="643052"/>
    <lineage>
        <taxon>Bacteria</taxon>
        <taxon>Bacillati</taxon>
        <taxon>Actinomycetota</taxon>
        <taxon>Actinomycetes</taxon>
        <taxon>Micromonosporales</taxon>
        <taxon>Micromonosporaceae</taxon>
        <taxon>Allocatelliglobosispora</taxon>
    </lineage>
</organism>
<evidence type="ECO:0008006" key="3">
    <source>
        <dbReference type="Google" id="ProtNLM"/>
    </source>
</evidence>
<comment type="caution">
    <text evidence="1">The sequence shown here is derived from an EMBL/GenBank/DDBJ whole genome shotgun (WGS) entry which is preliminary data.</text>
</comment>
<keyword evidence="2" id="KW-1185">Reference proteome</keyword>
<reference evidence="1 2" key="1">
    <citation type="submission" date="2020-08" db="EMBL/GenBank/DDBJ databases">
        <title>Sequencing the genomes of 1000 actinobacteria strains.</title>
        <authorList>
            <person name="Klenk H.-P."/>
        </authorList>
    </citation>
    <scope>NUCLEOTIDE SEQUENCE [LARGE SCALE GENOMIC DNA]</scope>
    <source>
        <strain evidence="1 2">DSM 45362</strain>
    </source>
</reference>
<dbReference type="AlphaFoldDB" id="A0A841BUP2"/>
<protein>
    <recommendedName>
        <fullName evidence="3">DUF2993 domain-containing protein</fullName>
    </recommendedName>
</protein>
<evidence type="ECO:0000313" key="2">
    <source>
        <dbReference type="Proteomes" id="UP000587527"/>
    </source>
</evidence>
<dbReference type="EMBL" id="JACHMN010000002">
    <property type="protein sequence ID" value="MBB5870633.1"/>
    <property type="molecule type" value="Genomic_DNA"/>
</dbReference>
<name>A0A841BUP2_9ACTN</name>
<gene>
    <name evidence="1" type="ORF">F4553_004012</name>
</gene>
<dbReference type="Proteomes" id="UP000587527">
    <property type="component" value="Unassembled WGS sequence"/>
</dbReference>
<proteinExistence type="predicted"/>